<evidence type="ECO:0000313" key="5">
    <source>
        <dbReference type="EMBL" id="EGQ80663.1"/>
    </source>
</evidence>
<keyword evidence="1" id="KW-0732">Signal</keyword>
<dbReference type="PATRIC" id="fig|997347.4.peg.278"/>
<dbReference type="Gene3D" id="1.20.5.340">
    <property type="match status" value="1"/>
</dbReference>
<dbReference type="Gene3D" id="2.70.70.10">
    <property type="entry name" value="Glucose Permease (Domain IIA)"/>
    <property type="match status" value="1"/>
</dbReference>
<dbReference type="InterPro" id="IPR016047">
    <property type="entry name" value="M23ase_b-sheet_dom"/>
</dbReference>
<dbReference type="PANTHER" id="PTHR21666">
    <property type="entry name" value="PEPTIDASE-RELATED"/>
    <property type="match status" value="1"/>
</dbReference>
<accession>F9EK46</accession>
<dbReference type="Proteomes" id="UP000005392">
    <property type="component" value="Unassembled WGS sequence"/>
</dbReference>
<feature type="region of interest" description="Disordered" evidence="3">
    <location>
        <begin position="249"/>
        <end position="282"/>
    </location>
</feature>
<evidence type="ECO:0000256" key="2">
    <source>
        <dbReference type="SAM" id="Coils"/>
    </source>
</evidence>
<dbReference type="InterPro" id="IPR011055">
    <property type="entry name" value="Dup_hybrid_motif"/>
</dbReference>
<keyword evidence="2" id="KW-0175">Coiled coil</keyword>
<organism evidence="5 6">
    <name type="scientific">Fusobacterium animalis ATCC 51191</name>
    <dbReference type="NCBI Taxonomy" id="997347"/>
    <lineage>
        <taxon>Bacteria</taxon>
        <taxon>Fusobacteriati</taxon>
        <taxon>Fusobacteriota</taxon>
        <taxon>Fusobacteriia</taxon>
        <taxon>Fusobacteriales</taxon>
        <taxon>Fusobacteriaceae</taxon>
        <taxon>Fusobacterium</taxon>
    </lineage>
</organism>
<evidence type="ECO:0000259" key="4">
    <source>
        <dbReference type="Pfam" id="PF01551"/>
    </source>
</evidence>
<evidence type="ECO:0000256" key="1">
    <source>
        <dbReference type="ARBA" id="ARBA00022729"/>
    </source>
</evidence>
<protein>
    <submittedName>
        <fullName evidence="5">Membrane-bound metallopeptidase</fullName>
    </submittedName>
</protein>
<feature type="domain" description="M23ase beta-sheet core" evidence="4">
    <location>
        <begin position="321"/>
        <end position="413"/>
    </location>
</feature>
<feature type="coiled-coil region" evidence="2">
    <location>
        <begin position="38"/>
        <end position="100"/>
    </location>
</feature>
<keyword evidence="6" id="KW-1185">Reference proteome</keyword>
<comment type="caution">
    <text evidence="5">The sequence shown here is derived from an EMBL/GenBank/DDBJ whole genome shotgun (WGS) entry which is preliminary data.</text>
</comment>
<feature type="compositionally biased region" description="Low complexity" evidence="3">
    <location>
        <begin position="273"/>
        <end position="282"/>
    </location>
</feature>
<reference evidence="5 6" key="1">
    <citation type="submission" date="2011-05" db="EMBL/GenBank/DDBJ databases">
        <authorList>
            <person name="Muzny D."/>
            <person name="Qin X."/>
            <person name="Deng J."/>
            <person name="Jiang H."/>
            <person name="Liu Y."/>
            <person name="Qu J."/>
            <person name="Song X.-Z."/>
            <person name="Zhang L."/>
            <person name="Thornton R."/>
            <person name="Coyle M."/>
            <person name="Francisco L."/>
            <person name="Jackson L."/>
            <person name="Javaid M."/>
            <person name="Korchina V."/>
            <person name="Kovar C."/>
            <person name="Mata R."/>
            <person name="Mathew T."/>
            <person name="Ngo R."/>
            <person name="Nguyen L."/>
            <person name="Nguyen N."/>
            <person name="Okwuonu G."/>
            <person name="Ongeri F."/>
            <person name="Pham C."/>
            <person name="Simmons D."/>
            <person name="Wilczek-Boney K."/>
            <person name="Hale W."/>
            <person name="Jakkamsetti A."/>
            <person name="Pham P."/>
            <person name="Ruth R."/>
            <person name="San Lucas F."/>
            <person name="Warren J."/>
            <person name="Zhang J."/>
            <person name="Zhao Z."/>
            <person name="Zhou C."/>
            <person name="Zhu D."/>
            <person name="Lee S."/>
            <person name="Bess C."/>
            <person name="Blankenburg K."/>
            <person name="Forbes L."/>
            <person name="Fu Q."/>
            <person name="Gubbala S."/>
            <person name="Hirani K."/>
            <person name="Jayaseelan J.C."/>
            <person name="Lara F."/>
            <person name="Munidasa M."/>
            <person name="Palculict T."/>
            <person name="Patil S."/>
            <person name="Pu L.-L."/>
            <person name="Saada N."/>
            <person name="Tang L."/>
            <person name="Weissenberger G."/>
            <person name="Zhu Y."/>
            <person name="Hemphill L."/>
            <person name="Shang Y."/>
            <person name="Youmans B."/>
            <person name="Ayvaz T."/>
            <person name="Ross M."/>
            <person name="Santibanez J."/>
            <person name="Aqrawi P."/>
            <person name="Gross S."/>
            <person name="Joshi V."/>
            <person name="Fowler G."/>
            <person name="Nazareth L."/>
            <person name="Reid J."/>
            <person name="Worley K."/>
            <person name="Petrosino J."/>
            <person name="Highlander S."/>
            <person name="Gibbs R."/>
        </authorList>
    </citation>
    <scope>NUCLEOTIDE SEQUENCE [LARGE SCALE GENOMIC DNA]</scope>
    <source>
        <strain evidence="5 6">ATCC 51191</strain>
    </source>
</reference>
<evidence type="ECO:0000256" key="3">
    <source>
        <dbReference type="SAM" id="MobiDB-lite"/>
    </source>
</evidence>
<proteinExistence type="predicted"/>
<feature type="compositionally biased region" description="Basic and acidic residues" evidence="3">
    <location>
        <begin position="249"/>
        <end position="264"/>
    </location>
</feature>
<dbReference type="CDD" id="cd12797">
    <property type="entry name" value="M23_peptidase"/>
    <property type="match status" value="1"/>
</dbReference>
<dbReference type="STRING" id="76859.RN98_09470"/>
<dbReference type="SUPFAM" id="SSF51261">
    <property type="entry name" value="Duplicated hybrid motif"/>
    <property type="match status" value="1"/>
</dbReference>
<dbReference type="InterPro" id="IPR050570">
    <property type="entry name" value="Cell_wall_metabolism_enzyme"/>
</dbReference>
<dbReference type="PANTHER" id="PTHR21666:SF289">
    <property type="entry name" value="L-ALA--D-GLU ENDOPEPTIDASE"/>
    <property type="match status" value="1"/>
</dbReference>
<dbReference type="AlphaFoldDB" id="F9EK46"/>
<evidence type="ECO:0000313" key="6">
    <source>
        <dbReference type="Proteomes" id="UP000005392"/>
    </source>
</evidence>
<gene>
    <name evidence="5" type="ORF">HMPREF9094_0300</name>
</gene>
<dbReference type="GO" id="GO:0004222">
    <property type="term" value="F:metalloendopeptidase activity"/>
    <property type="evidence" value="ECO:0007669"/>
    <property type="project" value="TreeGrafter"/>
</dbReference>
<name>F9EK46_9FUSO</name>
<feature type="region of interest" description="Disordered" evidence="3">
    <location>
        <begin position="198"/>
        <end position="230"/>
    </location>
</feature>
<dbReference type="Pfam" id="PF01551">
    <property type="entry name" value="Peptidase_M23"/>
    <property type="match status" value="1"/>
</dbReference>
<dbReference type="Gene3D" id="6.10.250.3150">
    <property type="match status" value="1"/>
</dbReference>
<dbReference type="HOGENOM" id="CLU_684677_0_0_0"/>
<dbReference type="EMBL" id="AFQD01000053">
    <property type="protein sequence ID" value="EGQ80663.1"/>
    <property type="molecule type" value="Genomic_DNA"/>
</dbReference>
<sequence length="417" mass="47391">MMKIMKMMMEIMMSLKMMKTKIFLTFFLLSASIYPASVKDMNKRLKNIDKEIEKKNTRIKAIDTETSKLEKMIKDLEDEIKKLEHEREEIEDEITVVKKNIDYSRKNLEISEVEHDRKESEFVAKIIAWDKYSKVHRKEIDEKVLLTKNYREMLHGDLQRMGHIEKVTGSIKEAKEKVEAEKKKLDRLEAELKENLRKSDAKKEEQKKLKEQLQVEKKGHQSSIEKLKKEKQRISKEIERIIRENARRAAEKAAREKAAREAAKNKGKGKSSGGTKVTTTTVDMPKISNPEAYKRIGKTIKPLNGQIVVYFGQKKAGVVESNGIEIKGKLGNPIVASKGGTVIYANAFQGLGKVVMIDYGGGIIGVYGNLLAIKVGLNSRVSAGQTIGVLGLSSDKEPNLYYELRANLRPIDPIPTF</sequence>